<evidence type="ECO:0000313" key="1">
    <source>
        <dbReference type="EMBL" id="DAF99887.1"/>
    </source>
</evidence>
<reference evidence="1" key="1">
    <citation type="journal article" date="2021" name="Proc. Natl. Acad. Sci. U.S.A.">
        <title>A Catalog of Tens of Thousands of Viruses from Human Metagenomes Reveals Hidden Associations with Chronic Diseases.</title>
        <authorList>
            <person name="Tisza M.J."/>
            <person name="Buck C.B."/>
        </authorList>
    </citation>
    <scope>NUCLEOTIDE SEQUENCE</scope>
    <source>
        <strain evidence="1">CtJT77</strain>
    </source>
</reference>
<organism evidence="1">
    <name type="scientific">Siphoviridae sp. ctJT77</name>
    <dbReference type="NCBI Taxonomy" id="2825432"/>
    <lineage>
        <taxon>Viruses</taxon>
        <taxon>Duplodnaviria</taxon>
        <taxon>Heunggongvirae</taxon>
        <taxon>Uroviricota</taxon>
        <taxon>Caudoviricetes</taxon>
    </lineage>
</organism>
<accession>A0A8S5UZH8</accession>
<proteinExistence type="predicted"/>
<name>A0A8S5UZH8_9CAUD</name>
<dbReference type="EMBL" id="BK016174">
    <property type="protein sequence ID" value="DAF99887.1"/>
    <property type="molecule type" value="Genomic_DNA"/>
</dbReference>
<dbReference type="InterPro" id="IPR057005">
    <property type="entry name" value="Phage_TAC_17"/>
</dbReference>
<dbReference type="Pfam" id="PF23803">
    <property type="entry name" value="Phage_TAC_17"/>
    <property type="match status" value="1"/>
</dbReference>
<sequence length="150" mass="17398">MYVRKIPYTDFLGNKREDEFYFNLNKAEVIKWLTTTGDYTLDKVLQKVAKERNGKQIIEIFEDMLKMSYGKPSLDGIKFEKSDEIWDDFYRSDAYSELFTELVTDAAKAAEFINKIIPKELAEEVDKAIQNDPNLIPEEVKGVITPTVVK</sequence>
<protein>
    <submittedName>
        <fullName evidence="1">Uncharacterized protein</fullName>
    </submittedName>
</protein>